<reference evidence="2" key="1">
    <citation type="submission" date="2018-08" db="EMBL/GenBank/DDBJ databases">
        <authorList>
            <person name="Rossello M."/>
        </authorList>
    </citation>
    <scope>NUCLEOTIDE SEQUENCE [LARGE SCALE GENOMIC DNA]</scope>
    <source>
        <strain evidence="2">cv. Chinese Spring</strain>
    </source>
</reference>
<feature type="region of interest" description="Disordered" evidence="1">
    <location>
        <begin position="1"/>
        <end position="21"/>
    </location>
</feature>
<feature type="region of interest" description="Disordered" evidence="1">
    <location>
        <begin position="77"/>
        <end position="100"/>
    </location>
</feature>
<keyword evidence="3" id="KW-1185">Reference proteome</keyword>
<reference evidence="2" key="2">
    <citation type="submission" date="2018-10" db="UniProtKB">
        <authorList>
            <consortium name="EnsemblPlants"/>
        </authorList>
    </citation>
    <scope>IDENTIFICATION</scope>
</reference>
<dbReference type="Proteomes" id="UP000019116">
    <property type="component" value="Chromosome 4A"/>
</dbReference>
<evidence type="ECO:0000313" key="2">
    <source>
        <dbReference type="EnsemblPlants" id="TraesCS4A02G254800.1"/>
    </source>
</evidence>
<dbReference type="Gramene" id="TraesPARA_EIv1.0_1243930.1">
    <property type="protein sequence ID" value="TraesPARA_EIv1.0_1243930.1.CDS"/>
    <property type="gene ID" value="TraesPARA_EIv1.0_1243930"/>
</dbReference>
<dbReference type="EnsemblPlants" id="TraesCS4A02G254800.1">
    <property type="protein sequence ID" value="TraesCS4A02G254800.1"/>
    <property type="gene ID" value="TraesCS4A02G254800"/>
</dbReference>
<evidence type="ECO:0000313" key="3">
    <source>
        <dbReference type="Proteomes" id="UP000019116"/>
    </source>
</evidence>
<sequence>MRARAASRGTPELQPETPIAGKAATGTRQCYNRCLASCKRHNGKLQTWWVTMLVMATMPARGTTTMWWRAAVTDVGGGDHAGGGQHRRGTVLQSTPRSYHGCNTEAREKAATVNDLFGESDDGEHRR</sequence>
<evidence type="ECO:0000256" key="1">
    <source>
        <dbReference type="SAM" id="MobiDB-lite"/>
    </source>
</evidence>
<organism evidence="2">
    <name type="scientific">Triticum aestivum</name>
    <name type="common">Wheat</name>
    <dbReference type="NCBI Taxonomy" id="4565"/>
    <lineage>
        <taxon>Eukaryota</taxon>
        <taxon>Viridiplantae</taxon>
        <taxon>Streptophyta</taxon>
        <taxon>Embryophyta</taxon>
        <taxon>Tracheophyta</taxon>
        <taxon>Spermatophyta</taxon>
        <taxon>Magnoliopsida</taxon>
        <taxon>Liliopsida</taxon>
        <taxon>Poales</taxon>
        <taxon>Poaceae</taxon>
        <taxon>BOP clade</taxon>
        <taxon>Pooideae</taxon>
        <taxon>Triticodae</taxon>
        <taxon>Triticeae</taxon>
        <taxon>Triticinae</taxon>
        <taxon>Triticum</taxon>
    </lineage>
</organism>
<dbReference type="Gramene" id="TraesROB_scaffold_014141_01G000200.1">
    <property type="protein sequence ID" value="TraesROB_scaffold_014141_01G000200.1"/>
    <property type="gene ID" value="TraesROB_scaffold_014141_01G000200"/>
</dbReference>
<protein>
    <submittedName>
        <fullName evidence="2">Uncharacterized protein</fullName>
    </submittedName>
</protein>
<dbReference type="OMA" id="NRCLASC"/>
<name>A0A3B6I093_WHEAT</name>
<dbReference type="Gramene" id="TraesNOR4A03G02155750.1">
    <property type="protein sequence ID" value="TraesNOR4A03G02155750.1"/>
    <property type="gene ID" value="TraesNOR4A03G02155750"/>
</dbReference>
<dbReference type="Gramene" id="TraesLDM4A03G02132210.1">
    <property type="protein sequence ID" value="TraesLDM4A03G02132210.1"/>
    <property type="gene ID" value="TraesLDM4A03G02132210"/>
</dbReference>
<dbReference type="Gramene" id="TraesSTA4A03G02130170.1">
    <property type="protein sequence ID" value="TraesSTA4A03G02130170.1"/>
    <property type="gene ID" value="TraesSTA4A03G02130170"/>
</dbReference>
<proteinExistence type="predicted"/>
<dbReference type="AlphaFoldDB" id="A0A3B6I093"/>
<dbReference type="Gramene" id="TraesCS4A02G254800.1">
    <property type="protein sequence ID" value="TraesCS4A02G254800.1"/>
    <property type="gene ID" value="TraesCS4A02G254800"/>
</dbReference>
<accession>A0A3B6I093</accession>
<dbReference type="Gramene" id="TraesCS4A03G0667300.1">
    <property type="protein sequence ID" value="TraesCS4A03G0667300.1.CDS"/>
    <property type="gene ID" value="TraesCS4A03G0667300"/>
</dbReference>